<evidence type="ECO:0000256" key="8">
    <source>
        <dbReference type="SAM" id="Phobius"/>
    </source>
</evidence>
<proteinExistence type="predicted"/>
<accession>A0A8H5NQZ2</accession>
<dbReference type="GO" id="GO:0005634">
    <property type="term" value="C:nucleus"/>
    <property type="evidence" value="ECO:0007669"/>
    <property type="project" value="UniProtKB-SubCell"/>
</dbReference>
<keyword evidence="4" id="KW-0863">Zinc-finger</keyword>
<evidence type="ECO:0000256" key="2">
    <source>
        <dbReference type="ARBA" id="ARBA00022723"/>
    </source>
</evidence>
<dbReference type="InterPro" id="IPR036259">
    <property type="entry name" value="MFS_trans_sf"/>
</dbReference>
<feature type="transmembrane region" description="Helical" evidence="8">
    <location>
        <begin position="15"/>
        <end position="36"/>
    </location>
</feature>
<keyword evidence="5" id="KW-0862">Zinc</keyword>
<evidence type="ECO:0000256" key="5">
    <source>
        <dbReference type="ARBA" id="ARBA00022833"/>
    </source>
</evidence>
<dbReference type="GO" id="GO:0008270">
    <property type="term" value="F:zinc ion binding"/>
    <property type="evidence" value="ECO:0007669"/>
    <property type="project" value="UniProtKB-KW"/>
</dbReference>
<dbReference type="AlphaFoldDB" id="A0A8H5NQZ2"/>
<dbReference type="GO" id="GO:0006351">
    <property type="term" value="P:DNA-templated transcription"/>
    <property type="evidence" value="ECO:0007669"/>
    <property type="project" value="InterPro"/>
</dbReference>
<dbReference type="Gene3D" id="3.30.160.60">
    <property type="entry name" value="Classic Zinc Finger"/>
    <property type="match status" value="1"/>
</dbReference>
<feature type="region of interest" description="Disordered" evidence="7">
    <location>
        <begin position="184"/>
        <end position="221"/>
    </location>
</feature>
<keyword evidence="8" id="KW-1133">Transmembrane helix</keyword>
<evidence type="ECO:0000256" key="7">
    <source>
        <dbReference type="SAM" id="MobiDB-lite"/>
    </source>
</evidence>
<keyword evidence="6" id="KW-0539">Nucleus</keyword>
<keyword evidence="8" id="KW-0472">Membrane</keyword>
<keyword evidence="2" id="KW-0479">Metal-binding</keyword>
<dbReference type="PROSITE" id="PS00028">
    <property type="entry name" value="ZINC_FINGER_C2H2_1"/>
    <property type="match status" value="1"/>
</dbReference>
<evidence type="ECO:0000256" key="1">
    <source>
        <dbReference type="ARBA" id="ARBA00004123"/>
    </source>
</evidence>
<dbReference type="EMBL" id="JAAOAS010000679">
    <property type="protein sequence ID" value="KAF5572920.1"/>
    <property type="molecule type" value="Genomic_DNA"/>
</dbReference>
<dbReference type="PANTHER" id="PTHR40626:SF11">
    <property type="entry name" value="ZINC FINGER PROTEIN YPR022C"/>
    <property type="match status" value="1"/>
</dbReference>
<evidence type="ECO:0000313" key="10">
    <source>
        <dbReference type="EMBL" id="KAF5572920.1"/>
    </source>
</evidence>
<name>A0A8H5NQZ2_9HYPO</name>
<dbReference type="GO" id="GO:0000978">
    <property type="term" value="F:RNA polymerase II cis-regulatory region sequence-specific DNA binding"/>
    <property type="evidence" value="ECO:0007669"/>
    <property type="project" value="InterPro"/>
</dbReference>
<dbReference type="PANTHER" id="PTHR40626">
    <property type="entry name" value="MIP31509P"/>
    <property type="match status" value="1"/>
</dbReference>
<gene>
    <name evidence="10" type="ORF">FPCIR_14148</name>
</gene>
<dbReference type="GO" id="GO:0000785">
    <property type="term" value="C:chromatin"/>
    <property type="evidence" value="ECO:0007669"/>
    <property type="project" value="TreeGrafter"/>
</dbReference>
<evidence type="ECO:0000256" key="3">
    <source>
        <dbReference type="ARBA" id="ARBA00022737"/>
    </source>
</evidence>
<feature type="domain" description="C2H2-type" evidence="9">
    <location>
        <begin position="162"/>
        <end position="183"/>
    </location>
</feature>
<dbReference type="InterPro" id="IPR051059">
    <property type="entry name" value="VerF-like"/>
</dbReference>
<evidence type="ECO:0000256" key="4">
    <source>
        <dbReference type="ARBA" id="ARBA00022771"/>
    </source>
</evidence>
<feature type="transmembrane region" description="Helical" evidence="8">
    <location>
        <begin position="48"/>
        <end position="70"/>
    </location>
</feature>
<comment type="caution">
    <text evidence="10">The sequence shown here is derived from an EMBL/GenBank/DDBJ whole genome shotgun (WGS) entry which is preliminary data.</text>
</comment>
<feature type="transmembrane region" description="Helical" evidence="8">
    <location>
        <begin position="76"/>
        <end position="99"/>
    </location>
</feature>
<keyword evidence="3" id="KW-0677">Repeat</keyword>
<dbReference type="OrthoDB" id="8117402at2759"/>
<dbReference type="Proteomes" id="UP000546213">
    <property type="component" value="Unassembled WGS sequence"/>
</dbReference>
<evidence type="ECO:0000256" key="6">
    <source>
        <dbReference type="ARBA" id="ARBA00023242"/>
    </source>
</evidence>
<evidence type="ECO:0000313" key="11">
    <source>
        <dbReference type="Proteomes" id="UP000546213"/>
    </source>
</evidence>
<dbReference type="SUPFAM" id="SSF103473">
    <property type="entry name" value="MFS general substrate transporter"/>
    <property type="match status" value="1"/>
</dbReference>
<comment type="subcellular location">
    <subcellularLocation>
        <location evidence="1">Nucleus</location>
    </subcellularLocation>
</comment>
<evidence type="ECO:0000259" key="9">
    <source>
        <dbReference type="PROSITE" id="PS00028"/>
    </source>
</evidence>
<reference evidence="10 11" key="1">
    <citation type="submission" date="2020-05" db="EMBL/GenBank/DDBJ databases">
        <title>Identification and distribution of gene clusters putatively required for synthesis of sphingolipid metabolism inhibitors in phylogenetically diverse species of the filamentous fungus Fusarium.</title>
        <authorList>
            <person name="Kim H.-S."/>
            <person name="Busman M."/>
            <person name="Brown D.W."/>
            <person name="Divon H."/>
            <person name="Uhlig S."/>
            <person name="Proctor R.H."/>
        </authorList>
    </citation>
    <scope>NUCLEOTIDE SEQUENCE [LARGE SCALE GENOMIC DNA]</scope>
    <source>
        <strain evidence="10 11">NRRL 36939</strain>
    </source>
</reference>
<keyword evidence="11" id="KW-1185">Reference proteome</keyword>
<organism evidence="10 11">
    <name type="scientific">Fusarium pseudocircinatum</name>
    <dbReference type="NCBI Taxonomy" id="56676"/>
    <lineage>
        <taxon>Eukaryota</taxon>
        <taxon>Fungi</taxon>
        <taxon>Dikarya</taxon>
        <taxon>Ascomycota</taxon>
        <taxon>Pezizomycotina</taxon>
        <taxon>Sordariomycetes</taxon>
        <taxon>Hypocreomycetidae</taxon>
        <taxon>Hypocreales</taxon>
        <taxon>Nectriaceae</taxon>
        <taxon>Fusarium</taxon>
        <taxon>Fusarium fujikuroi species complex</taxon>
    </lineage>
</organism>
<dbReference type="InterPro" id="IPR007219">
    <property type="entry name" value="XnlR_reg_dom"/>
</dbReference>
<dbReference type="Pfam" id="PF04082">
    <property type="entry name" value="Fungal_trans"/>
    <property type="match status" value="1"/>
</dbReference>
<dbReference type="InterPro" id="IPR013087">
    <property type="entry name" value="Znf_C2H2_type"/>
</dbReference>
<dbReference type="CDD" id="cd12148">
    <property type="entry name" value="fungal_TF_MHR"/>
    <property type="match status" value="1"/>
</dbReference>
<sequence length="767" mass="85117">MYIIPMSTLNVPARYFSMMILPFASVGPQLVLYKTINLHLARPVSKRAAASALVNAIGGTSNIWASYLYYAPPHFYAAFGTLMGCAFLFAGTITFYRWLVLRENRRLDSGDPEEIAKVVRGGVTEEMVQLGWRYEIRFTRHENLKRHAALHSRSSSNASIPCHLCPATFSRADLRHRHMKRKHLDHMEKTSRGGNSPQSDLQRHAPTPPSQTSEVEVDSDPLFRLASTDGDAISLSRSLPSDLDQAQMLGTSFSSQASMLLGPTSQLPGVNFLEPSCNLNMSNSPSGMSLLNFSLDQGSPERLLYGSIDLNQGQNDWLPSTSQITQGCQLYFKHVSHFLPFLHEPTFDSISIPSHLLLSMLCIAYQYGVDPDRSDELGSGVSLSERCYHRARDLVSGDDNGPDSSASTLPLVQSLLLLEVYAMMYLCGNHSTYGLKTHTRMISLARSSGLSIPLPTELTSKTPCLNSLWRTFIEAESHKRTLFAAHQIDTLWYQFLSIPRQFSHLEIKHELPCSQDQWAAPSAAEWAHKRLVAVVPGPPVQYPDAVRLFLSLASDPSSFPSFDPYGAINITQFLASSAQETSGWSAMTGMISTERLEPLRKSLEALGPVVQSGEESEQGNWPRGALCEATWHSAMIDVRIWSPSHTCGIVGGTMDAVLQQTTYLAPSCEFLCESNTAQVIKPHIDWFLTYLESPLVPDSEAPWIMLYAFKAFVIAWQLIKGSTLGTMQIVGVEDGDTNGALKWARRVFGLRQQWQLGKIIMTCLDTL</sequence>
<dbReference type="GO" id="GO:0000981">
    <property type="term" value="F:DNA-binding transcription factor activity, RNA polymerase II-specific"/>
    <property type="evidence" value="ECO:0007669"/>
    <property type="project" value="InterPro"/>
</dbReference>
<protein>
    <submittedName>
        <fullName evidence="10">Nucleoside transporter family</fullName>
    </submittedName>
</protein>
<keyword evidence="8" id="KW-0812">Transmembrane</keyword>